<dbReference type="EMBL" id="GECZ01018663">
    <property type="protein sequence ID" value="JAS51106.1"/>
    <property type="molecule type" value="Transcribed_RNA"/>
</dbReference>
<gene>
    <name evidence="1" type="ORF">g.50696</name>
</gene>
<protein>
    <submittedName>
        <fullName evidence="1">Uncharacterized protein</fullName>
    </submittedName>
</protein>
<name>A0A1B6FLM6_9HEMI</name>
<reference evidence="1" key="1">
    <citation type="submission" date="2015-11" db="EMBL/GenBank/DDBJ databases">
        <title>De novo transcriptome assembly of four potential Pierce s Disease insect vectors from Arizona vineyards.</title>
        <authorList>
            <person name="Tassone E.E."/>
        </authorList>
    </citation>
    <scope>NUCLEOTIDE SEQUENCE</scope>
</reference>
<organism evidence="1">
    <name type="scientific">Cuerna arida</name>
    <dbReference type="NCBI Taxonomy" id="1464854"/>
    <lineage>
        <taxon>Eukaryota</taxon>
        <taxon>Metazoa</taxon>
        <taxon>Ecdysozoa</taxon>
        <taxon>Arthropoda</taxon>
        <taxon>Hexapoda</taxon>
        <taxon>Insecta</taxon>
        <taxon>Pterygota</taxon>
        <taxon>Neoptera</taxon>
        <taxon>Paraneoptera</taxon>
        <taxon>Hemiptera</taxon>
        <taxon>Auchenorrhyncha</taxon>
        <taxon>Membracoidea</taxon>
        <taxon>Cicadellidae</taxon>
        <taxon>Cicadellinae</taxon>
        <taxon>Proconiini</taxon>
        <taxon>Cuerna</taxon>
    </lineage>
</organism>
<feature type="non-terminal residue" evidence="1">
    <location>
        <position position="109"/>
    </location>
</feature>
<dbReference type="AlphaFoldDB" id="A0A1B6FLM6"/>
<accession>A0A1B6FLM6</accession>
<feature type="non-terminal residue" evidence="1">
    <location>
        <position position="1"/>
    </location>
</feature>
<sequence>GGALTVFDDVTVDNSPIEIASQLETSPQGSSTSENKNKISVNFKQKNVSSSFEINNLPRYNTRTLKQGEKSSDDYENDDVTFCQIESVVSSGCKTDSLNNYKISNSDVS</sequence>
<evidence type="ECO:0000313" key="1">
    <source>
        <dbReference type="EMBL" id="JAS51106.1"/>
    </source>
</evidence>
<proteinExistence type="predicted"/>